<comment type="caution">
    <text evidence="1">The sequence shown here is derived from an EMBL/GenBank/DDBJ whole genome shotgun (WGS) entry which is preliminary data.</text>
</comment>
<evidence type="ECO:0000313" key="1">
    <source>
        <dbReference type="EMBL" id="GAG53911.1"/>
    </source>
</evidence>
<gene>
    <name evidence="1" type="ORF">S01H4_18896</name>
</gene>
<organism evidence="1">
    <name type="scientific">marine sediment metagenome</name>
    <dbReference type="NCBI Taxonomy" id="412755"/>
    <lineage>
        <taxon>unclassified sequences</taxon>
        <taxon>metagenomes</taxon>
        <taxon>ecological metagenomes</taxon>
    </lineage>
</organism>
<accession>X1A0U9</accession>
<dbReference type="AlphaFoldDB" id="X1A0U9"/>
<dbReference type="EMBL" id="BART01008396">
    <property type="protein sequence ID" value="GAG53911.1"/>
    <property type="molecule type" value="Genomic_DNA"/>
</dbReference>
<protein>
    <submittedName>
        <fullName evidence="1">Uncharacterized protein</fullName>
    </submittedName>
</protein>
<name>X1A0U9_9ZZZZ</name>
<proteinExistence type="predicted"/>
<sequence length="50" mass="5708">MEAEITPKVERHPGPALEYVDHESPEFELFPDELAKENNSECHNVGNQTE</sequence>
<reference evidence="1" key="1">
    <citation type="journal article" date="2014" name="Front. Microbiol.">
        <title>High frequency of phylogenetically diverse reductive dehalogenase-homologous genes in deep subseafloor sedimentary metagenomes.</title>
        <authorList>
            <person name="Kawai M."/>
            <person name="Futagami T."/>
            <person name="Toyoda A."/>
            <person name="Takaki Y."/>
            <person name="Nishi S."/>
            <person name="Hori S."/>
            <person name="Arai W."/>
            <person name="Tsubouchi T."/>
            <person name="Morono Y."/>
            <person name="Uchiyama I."/>
            <person name="Ito T."/>
            <person name="Fujiyama A."/>
            <person name="Inagaki F."/>
            <person name="Takami H."/>
        </authorList>
    </citation>
    <scope>NUCLEOTIDE SEQUENCE</scope>
    <source>
        <strain evidence="1">Expedition CK06-06</strain>
    </source>
</reference>